<accession>A0ABY2ZU23</accession>
<dbReference type="Proteomes" id="UP000319715">
    <property type="component" value="Unassembled WGS sequence"/>
</dbReference>
<name>A0ABY2ZU23_9GAMM</name>
<proteinExistence type="predicted"/>
<keyword evidence="3" id="KW-1185">Reference proteome</keyword>
<feature type="region of interest" description="Disordered" evidence="1">
    <location>
        <begin position="1"/>
        <end position="28"/>
    </location>
</feature>
<evidence type="ECO:0000313" key="2">
    <source>
        <dbReference type="EMBL" id="TQC55007.1"/>
    </source>
</evidence>
<dbReference type="EMBL" id="VICF01000286">
    <property type="protein sequence ID" value="TQC55007.1"/>
    <property type="molecule type" value="Genomic_DNA"/>
</dbReference>
<evidence type="ECO:0000313" key="3">
    <source>
        <dbReference type="Proteomes" id="UP000319715"/>
    </source>
</evidence>
<reference evidence="2 3" key="1">
    <citation type="submission" date="2019-06" db="EMBL/GenBank/DDBJ databases">
        <title>Pantoea dispersa Assembly.</title>
        <authorList>
            <person name="Wang J."/>
        </authorList>
    </citation>
    <scope>NUCLEOTIDE SEQUENCE [LARGE SCALE GENOMIC DNA]</scope>
    <source>
        <strain evidence="3">bio</strain>
    </source>
</reference>
<protein>
    <submittedName>
        <fullName evidence="2">DUF2894 domain-containing protein</fullName>
    </submittedName>
</protein>
<feature type="non-terminal residue" evidence="2">
    <location>
        <position position="1"/>
    </location>
</feature>
<gene>
    <name evidence="2" type="ORF">FK492_24710</name>
</gene>
<organism evidence="2 3">
    <name type="scientific">Pantoea dispersa</name>
    <dbReference type="NCBI Taxonomy" id="59814"/>
    <lineage>
        <taxon>Bacteria</taxon>
        <taxon>Pseudomonadati</taxon>
        <taxon>Pseudomonadota</taxon>
        <taxon>Gammaproteobacteria</taxon>
        <taxon>Enterobacterales</taxon>
        <taxon>Erwiniaceae</taxon>
        <taxon>Pantoea</taxon>
    </lineage>
</organism>
<evidence type="ECO:0000256" key="1">
    <source>
        <dbReference type="SAM" id="MobiDB-lite"/>
    </source>
</evidence>
<comment type="caution">
    <text evidence="2">The sequence shown here is derived from an EMBL/GenBank/DDBJ whole genome shotgun (WGS) entry which is preliminary data.</text>
</comment>
<sequence length="28" mass="2747">AGALATPQKSGSAAGKPATPRSKPRKRG</sequence>